<evidence type="ECO:0000313" key="3">
    <source>
        <dbReference type="EMBL" id="MFC4257438.1"/>
    </source>
</evidence>
<evidence type="ECO:0000256" key="1">
    <source>
        <dbReference type="SAM" id="MobiDB-lite"/>
    </source>
</evidence>
<keyword evidence="2" id="KW-0732">Signal</keyword>
<reference evidence="4" key="1">
    <citation type="journal article" date="2019" name="Int. J. Syst. Evol. Microbiol.">
        <title>The Global Catalogue of Microorganisms (GCM) 10K type strain sequencing project: providing services to taxonomists for standard genome sequencing and annotation.</title>
        <authorList>
            <consortium name="The Broad Institute Genomics Platform"/>
            <consortium name="The Broad Institute Genome Sequencing Center for Infectious Disease"/>
            <person name="Wu L."/>
            <person name="Ma J."/>
        </authorList>
    </citation>
    <scope>NUCLEOTIDE SEQUENCE [LARGE SCALE GENOMIC DNA]</scope>
    <source>
        <strain evidence="4">CECT 7297</strain>
    </source>
</reference>
<organism evidence="3 4">
    <name type="scientific">Marinobacter lacisalsi</name>
    <dbReference type="NCBI Taxonomy" id="475979"/>
    <lineage>
        <taxon>Bacteria</taxon>
        <taxon>Pseudomonadati</taxon>
        <taxon>Pseudomonadota</taxon>
        <taxon>Gammaproteobacteria</taxon>
        <taxon>Pseudomonadales</taxon>
        <taxon>Marinobacteraceae</taxon>
        <taxon>Marinobacter</taxon>
    </lineage>
</organism>
<gene>
    <name evidence="3" type="ORF">ACFOZ5_00170</name>
</gene>
<feature type="signal peptide" evidence="2">
    <location>
        <begin position="1"/>
        <end position="18"/>
    </location>
</feature>
<protein>
    <submittedName>
        <fullName evidence="3">Uncharacterized protein</fullName>
    </submittedName>
</protein>
<dbReference type="Proteomes" id="UP001595798">
    <property type="component" value="Unassembled WGS sequence"/>
</dbReference>
<feature type="chain" id="PRO_5045849142" evidence="2">
    <location>
        <begin position="19"/>
        <end position="80"/>
    </location>
</feature>
<sequence length="80" mass="8345">MKAIMRTTGVALLGLALAGCGGSSGSSSNDSNDDGPAMTEQVGTDFIIAELDNTTDNRDAVNLDNKEFSFNDQQAIDALF</sequence>
<feature type="region of interest" description="Disordered" evidence="1">
    <location>
        <begin position="21"/>
        <end position="43"/>
    </location>
</feature>
<evidence type="ECO:0000256" key="2">
    <source>
        <dbReference type="SAM" id="SignalP"/>
    </source>
</evidence>
<name>A0ABV8QCP1_9GAMM</name>
<proteinExistence type="predicted"/>
<dbReference type="PROSITE" id="PS51257">
    <property type="entry name" value="PROKAR_LIPOPROTEIN"/>
    <property type="match status" value="1"/>
</dbReference>
<comment type="caution">
    <text evidence="3">The sequence shown here is derived from an EMBL/GenBank/DDBJ whole genome shotgun (WGS) entry which is preliminary data.</text>
</comment>
<dbReference type="RefSeq" id="WP_379884559.1">
    <property type="nucleotide sequence ID" value="NZ_JBHSDI010000001.1"/>
</dbReference>
<evidence type="ECO:0000313" key="4">
    <source>
        <dbReference type="Proteomes" id="UP001595798"/>
    </source>
</evidence>
<keyword evidence="4" id="KW-1185">Reference proteome</keyword>
<dbReference type="EMBL" id="JBHSDI010000001">
    <property type="protein sequence ID" value="MFC4257438.1"/>
    <property type="molecule type" value="Genomic_DNA"/>
</dbReference>
<accession>A0ABV8QCP1</accession>